<dbReference type="FunFam" id="3.40.50.300:FF:003151">
    <property type="entry name" value="Mismatch repair protein MSH8, putative"/>
    <property type="match status" value="1"/>
</dbReference>
<reference evidence="7" key="1">
    <citation type="journal article" date="2012" name="Proc. Natl. Acad. Sci. U.S.A.">
        <title>Antigenic diversity is generated by distinct evolutionary mechanisms in African trypanosome species.</title>
        <authorList>
            <person name="Jackson A.P."/>
            <person name="Berry A."/>
            <person name="Aslett M."/>
            <person name="Allison H.C."/>
            <person name="Burton P."/>
            <person name="Vavrova-Anderson J."/>
            <person name="Brown R."/>
            <person name="Browne H."/>
            <person name="Corton N."/>
            <person name="Hauser H."/>
            <person name="Gamble J."/>
            <person name="Gilderthorp R."/>
            <person name="Marcello L."/>
            <person name="McQuillan J."/>
            <person name="Otto T.D."/>
            <person name="Quail M.A."/>
            <person name="Sanders M.J."/>
            <person name="van Tonder A."/>
            <person name="Ginger M.L."/>
            <person name="Field M.C."/>
            <person name="Barry J.D."/>
            <person name="Hertz-Fowler C."/>
            <person name="Berriman M."/>
        </authorList>
    </citation>
    <scope>NUCLEOTIDE SEQUENCE</scope>
    <source>
        <strain evidence="7">Y486</strain>
    </source>
</reference>
<sequence length="1002" mass="112110">MDDRLTECEDIYRVDLTYAFLAGIDPMHRPSTITIPAKDLEAMAAMERQYWDIKSKYYDVMIFFKKGKFYELYDVDAAIGHREFGLKLVFDCTNRGKMRLSGIPEQSFSEWARLFVFRGYKVGRVEQMKEEDESVSKWNRQKVVPRELVEVLTPGTLKDPLMLCGHGAVFIVSFYPQTDNIVDSFAVDLSRRVVYHCPCGVENDGKRSTREEEVLNEVAALLQQLRPREIIFPRSLTTSVVKEEKKSLAKRLVTWIEAEGFTVELVDASFASPSHGSVNESCNLTAARDLLAHYFRTLKMNDPESILSEAQPYTFHLSTQQLTVPRSPLNQNISCVPSILQHERRGDLGLILDASSIGNLELVGNLRDGDERGSLNQLLNRCCTNGGKRLFRSWILRPSASCRVIKARQDAVRFIAENRLNECWGETCELEGVQMAMPTLSKSEACESRTDYISATTTSICGSKRIRSSGLFGEKFGILLAVDFERNISRLADLKNDSSQVAYVDPLVQYKKHIELILSTVDGLKEMVQWAKSVYKSTAPPLLQELWADINAVAPALSSIEGCFDLRVAQSTSVIVPSPGTFPTYDKVSDRLDRVEAQLNQMLKQLQENVFGGADISFSHIGRDQFMVEVPLRAALRMNCPGFVERSRTSSCVRYTVATLEPLIEEHKRAKLDKSSALLQVLRSVATHILNYFPVLYSAAAALSYIDCLMSLASLISCGVATAYPSVQDDAAGAYILAEELWHPFLKTNSVPNTVNLSTERGRVLVLTGPNMAGKSTLMRTIAVNVIVAQMGGPVFGGSMKIAPITRIFTRIGARDASHKGQSTLYVELSETAEILRHADPWSLCLIDELGRGTSTHDGYAIAHATLSSIIRHKPLPPLLLFSTHYHSLALEQAEQEGMKPRNFQEHDVKRVQLGYMDFASSSTKEHCIPTITFLYRLVPGICTRSYGVEVALLAGIKPAIVNNAREKSLELSRWYDQQKDLIAVRRFFVGVKDELTIKKET</sequence>
<name>G0U6T5_TRYVY</name>
<dbReference type="GO" id="GO:0030983">
    <property type="term" value="F:mismatched DNA binding"/>
    <property type="evidence" value="ECO:0007669"/>
    <property type="project" value="InterPro"/>
</dbReference>
<dbReference type="SUPFAM" id="SSF55271">
    <property type="entry name" value="DNA repair protein MutS, domain I"/>
    <property type="match status" value="1"/>
</dbReference>
<evidence type="ECO:0000256" key="4">
    <source>
        <dbReference type="ARBA" id="ARBA00022840"/>
    </source>
</evidence>
<comment type="similarity">
    <text evidence="1">Belongs to the DNA mismatch repair MutS family.</text>
</comment>
<accession>G0U6T5</accession>
<dbReference type="InterPro" id="IPR036187">
    <property type="entry name" value="DNA_mismatch_repair_MutS_sf"/>
</dbReference>
<dbReference type="GO" id="GO:0032301">
    <property type="term" value="C:MutSalpha complex"/>
    <property type="evidence" value="ECO:0007669"/>
    <property type="project" value="TreeGrafter"/>
</dbReference>
<protein>
    <submittedName>
        <fullName evidence="7">Putative mismatch repair protein MSH8</fullName>
    </submittedName>
</protein>
<evidence type="ECO:0000256" key="1">
    <source>
        <dbReference type="ARBA" id="ARBA00006271"/>
    </source>
</evidence>
<dbReference type="Pfam" id="PF05190">
    <property type="entry name" value="MutS_IV"/>
    <property type="match status" value="1"/>
</dbReference>
<dbReference type="AlphaFoldDB" id="G0U6T5"/>
<keyword evidence="4" id="KW-0067">ATP-binding</keyword>
<dbReference type="InterPro" id="IPR016151">
    <property type="entry name" value="DNA_mismatch_repair_MutS_N"/>
</dbReference>
<dbReference type="EMBL" id="HE573026">
    <property type="protein sequence ID" value="CCC51590.1"/>
    <property type="molecule type" value="Genomic_DNA"/>
</dbReference>
<proteinExistence type="inferred from homology"/>
<dbReference type="Gene3D" id="3.40.50.300">
    <property type="entry name" value="P-loop containing nucleotide triphosphate hydrolases"/>
    <property type="match status" value="1"/>
</dbReference>
<dbReference type="InterPro" id="IPR000432">
    <property type="entry name" value="DNA_mismatch_repair_MutS_C"/>
</dbReference>
<feature type="domain" description="DNA mismatch repair proteins mutS family" evidence="6">
    <location>
        <begin position="843"/>
        <end position="859"/>
    </location>
</feature>
<dbReference type="InterPro" id="IPR007861">
    <property type="entry name" value="DNA_mismatch_repair_MutS_clamp"/>
</dbReference>
<dbReference type="Pfam" id="PF00488">
    <property type="entry name" value="MutS_V"/>
    <property type="match status" value="1"/>
</dbReference>
<organism evidence="7">
    <name type="scientific">Trypanosoma vivax (strain Y486)</name>
    <dbReference type="NCBI Taxonomy" id="1055687"/>
    <lineage>
        <taxon>Eukaryota</taxon>
        <taxon>Discoba</taxon>
        <taxon>Euglenozoa</taxon>
        <taxon>Kinetoplastea</taxon>
        <taxon>Metakinetoplastina</taxon>
        <taxon>Trypanosomatida</taxon>
        <taxon>Trypanosomatidae</taxon>
        <taxon>Trypanosoma</taxon>
        <taxon>Duttonella</taxon>
    </lineage>
</organism>
<dbReference type="PIRSF" id="PIRSF037677">
    <property type="entry name" value="DNA_mis_repair_Msh6"/>
    <property type="match status" value="1"/>
</dbReference>
<keyword evidence="5" id="KW-0238">DNA-binding</keyword>
<dbReference type="InterPro" id="IPR007695">
    <property type="entry name" value="DNA_mismatch_repair_MutS-lik_N"/>
</dbReference>
<dbReference type="SUPFAM" id="SSF52540">
    <property type="entry name" value="P-loop containing nucleoside triphosphate hydrolases"/>
    <property type="match status" value="1"/>
</dbReference>
<keyword evidence="2" id="KW-0547">Nucleotide-binding</keyword>
<dbReference type="Gene3D" id="3.40.1170.10">
    <property type="entry name" value="DNA repair protein MutS, domain I"/>
    <property type="match status" value="1"/>
</dbReference>
<dbReference type="GO" id="GO:0006298">
    <property type="term" value="P:mismatch repair"/>
    <property type="evidence" value="ECO:0007669"/>
    <property type="project" value="InterPro"/>
</dbReference>
<gene>
    <name evidence="7" type="ORF">TVY486_1006390</name>
</gene>
<dbReference type="Pfam" id="PF01624">
    <property type="entry name" value="MutS_I"/>
    <property type="match status" value="1"/>
</dbReference>
<dbReference type="SMART" id="SM00534">
    <property type="entry name" value="MUTSac"/>
    <property type="match status" value="1"/>
</dbReference>
<dbReference type="GO" id="GO:0140664">
    <property type="term" value="F:ATP-dependent DNA damage sensor activity"/>
    <property type="evidence" value="ECO:0007669"/>
    <property type="project" value="InterPro"/>
</dbReference>
<dbReference type="SMART" id="SM00533">
    <property type="entry name" value="MUTSd"/>
    <property type="match status" value="1"/>
</dbReference>
<evidence type="ECO:0000256" key="2">
    <source>
        <dbReference type="ARBA" id="ARBA00022741"/>
    </source>
</evidence>
<evidence type="ECO:0000259" key="6">
    <source>
        <dbReference type="PROSITE" id="PS00486"/>
    </source>
</evidence>
<dbReference type="PROSITE" id="PS00486">
    <property type="entry name" value="DNA_MISMATCH_REPAIR_2"/>
    <property type="match status" value="1"/>
</dbReference>
<dbReference type="PANTHER" id="PTHR11361">
    <property type="entry name" value="DNA MISMATCH REPAIR PROTEIN MUTS FAMILY MEMBER"/>
    <property type="match status" value="1"/>
</dbReference>
<dbReference type="GO" id="GO:0005524">
    <property type="term" value="F:ATP binding"/>
    <property type="evidence" value="ECO:0007669"/>
    <property type="project" value="UniProtKB-KW"/>
</dbReference>
<dbReference type="InterPro" id="IPR017261">
    <property type="entry name" value="DNA_mismatch_repair_MutS/MSH"/>
</dbReference>
<dbReference type="InterPro" id="IPR007696">
    <property type="entry name" value="DNA_mismatch_repair_MutS_core"/>
</dbReference>
<keyword evidence="3" id="KW-0227">DNA damage</keyword>
<dbReference type="InterPro" id="IPR027417">
    <property type="entry name" value="P-loop_NTPase"/>
</dbReference>
<evidence type="ECO:0000256" key="3">
    <source>
        <dbReference type="ARBA" id="ARBA00022763"/>
    </source>
</evidence>
<dbReference type="Gene3D" id="1.10.1420.10">
    <property type="match status" value="2"/>
</dbReference>
<evidence type="ECO:0000256" key="5">
    <source>
        <dbReference type="ARBA" id="ARBA00023125"/>
    </source>
</evidence>
<dbReference type="SUPFAM" id="SSF48334">
    <property type="entry name" value="DNA repair protein MutS, domain III"/>
    <property type="match status" value="1"/>
</dbReference>
<evidence type="ECO:0000313" key="7">
    <source>
        <dbReference type="EMBL" id="CCC51590.1"/>
    </source>
</evidence>
<dbReference type="OMA" id="YWTPNIK"/>
<dbReference type="Pfam" id="PF05192">
    <property type="entry name" value="MutS_III"/>
    <property type="match status" value="1"/>
</dbReference>
<dbReference type="PANTHER" id="PTHR11361:SF148">
    <property type="entry name" value="DNA MISMATCH REPAIR PROTEIN MSH6"/>
    <property type="match status" value="1"/>
</dbReference>
<dbReference type="InterPro" id="IPR045076">
    <property type="entry name" value="MutS"/>
</dbReference>
<dbReference type="VEuPathDB" id="TriTrypDB:TvY486_1006390"/>